<dbReference type="Gene3D" id="1.10.555.10">
    <property type="entry name" value="Rho GTPase activation protein"/>
    <property type="match status" value="1"/>
</dbReference>
<dbReference type="AlphaFoldDB" id="A0A7L1L4I5"/>
<organism evidence="3 4">
    <name type="scientific">Himantopus himantopus</name>
    <name type="common">Black-winged stilt</name>
    <name type="synonym">Charadrius himantopus</name>
    <dbReference type="NCBI Taxonomy" id="225398"/>
    <lineage>
        <taxon>Eukaryota</taxon>
        <taxon>Metazoa</taxon>
        <taxon>Chordata</taxon>
        <taxon>Craniata</taxon>
        <taxon>Vertebrata</taxon>
        <taxon>Euteleostomi</taxon>
        <taxon>Archelosauria</taxon>
        <taxon>Archosauria</taxon>
        <taxon>Dinosauria</taxon>
        <taxon>Saurischia</taxon>
        <taxon>Theropoda</taxon>
        <taxon>Coelurosauria</taxon>
        <taxon>Aves</taxon>
        <taxon>Neognathae</taxon>
        <taxon>Neoaves</taxon>
        <taxon>Charadriiformes</taxon>
        <taxon>Recurvirostridae</taxon>
        <taxon>Himantopus</taxon>
    </lineage>
</organism>
<keyword evidence="1" id="KW-0343">GTPase activation</keyword>
<evidence type="ECO:0000313" key="4">
    <source>
        <dbReference type="Proteomes" id="UP000571567"/>
    </source>
</evidence>
<dbReference type="EMBL" id="VXBK01006348">
    <property type="protein sequence ID" value="NXN70103.1"/>
    <property type="molecule type" value="Genomic_DNA"/>
</dbReference>
<feature type="non-terminal residue" evidence="3">
    <location>
        <position position="104"/>
    </location>
</feature>
<dbReference type="SMART" id="SM00324">
    <property type="entry name" value="RhoGAP"/>
    <property type="match status" value="1"/>
</dbReference>
<accession>A0A7L1L4I5</accession>
<evidence type="ECO:0000259" key="2">
    <source>
        <dbReference type="PROSITE" id="PS50238"/>
    </source>
</evidence>
<sequence>VEQHGVVDGIYRLSGVSSNIQRLRQEFDGDRCPDLQKDVYLQDIHCVSSLCKAYFRELPNPLLTYQLYDKFADAVAIQMEEARLVKIKEVLKELPLPHYRYGGC</sequence>
<dbReference type="Proteomes" id="UP000571567">
    <property type="component" value="Unassembled WGS sequence"/>
</dbReference>
<dbReference type="GO" id="GO:0007264">
    <property type="term" value="P:small GTPase-mediated signal transduction"/>
    <property type="evidence" value="ECO:0007669"/>
    <property type="project" value="TreeGrafter"/>
</dbReference>
<dbReference type="InterPro" id="IPR051576">
    <property type="entry name" value="PX-Rho_GAP"/>
</dbReference>
<feature type="non-terminal residue" evidence="3">
    <location>
        <position position="1"/>
    </location>
</feature>
<dbReference type="PROSITE" id="PS50238">
    <property type="entry name" value="RHOGAP"/>
    <property type="match status" value="1"/>
</dbReference>
<comment type="caution">
    <text evidence="3">The sequence shown here is derived from an EMBL/GenBank/DDBJ whole genome shotgun (WGS) entry which is preliminary data.</text>
</comment>
<dbReference type="Pfam" id="PF00620">
    <property type="entry name" value="RhoGAP"/>
    <property type="match status" value="1"/>
</dbReference>
<evidence type="ECO:0000313" key="3">
    <source>
        <dbReference type="EMBL" id="NXN70103.1"/>
    </source>
</evidence>
<dbReference type="SUPFAM" id="SSF48350">
    <property type="entry name" value="GTPase activation domain, GAP"/>
    <property type="match status" value="1"/>
</dbReference>
<name>A0A7L1L4I5_HIMHI</name>
<dbReference type="InterPro" id="IPR000198">
    <property type="entry name" value="RhoGAP_dom"/>
</dbReference>
<dbReference type="GO" id="GO:0005096">
    <property type="term" value="F:GTPase activator activity"/>
    <property type="evidence" value="ECO:0007669"/>
    <property type="project" value="UniProtKB-KW"/>
</dbReference>
<evidence type="ECO:0000256" key="1">
    <source>
        <dbReference type="ARBA" id="ARBA00022468"/>
    </source>
</evidence>
<feature type="domain" description="Rho-GAP" evidence="2">
    <location>
        <begin position="1"/>
        <end position="104"/>
    </location>
</feature>
<gene>
    <name evidence="3" type="primary">Arhgap30_0</name>
    <name evidence="3" type="ORF">HIMHIM_R07038</name>
</gene>
<dbReference type="PANTHER" id="PTHR15729">
    <property type="entry name" value="CDC42 GTPASE-ACTIVATING PROTEIN"/>
    <property type="match status" value="1"/>
</dbReference>
<proteinExistence type="predicted"/>
<dbReference type="InterPro" id="IPR008936">
    <property type="entry name" value="Rho_GTPase_activation_prot"/>
</dbReference>
<dbReference type="OrthoDB" id="79452at2759"/>
<reference evidence="3 4" key="1">
    <citation type="submission" date="2019-09" db="EMBL/GenBank/DDBJ databases">
        <title>Bird 10,000 Genomes (B10K) Project - Family phase.</title>
        <authorList>
            <person name="Zhang G."/>
        </authorList>
    </citation>
    <scope>NUCLEOTIDE SEQUENCE [LARGE SCALE GENOMIC DNA]</scope>
    <source>
        <strain evidence="3">B10K-DU-002-13</strain>
        <tissue evidence="3">Muscle</tissue>
    </source>
</reference>
<dbReference type="PANTHER" id="PTHR15729:SF12">
    <property type="entry name" value="RHO GTPASE-ACTIVATING PROTEIN 30"/>
    <property type="match status" value="1"/>
</dbReference>
<protein>
    <submittedName>
        <fullName evidence="3">RHG30 protein</fullName>
    </submittedName>
</protein>
<keyword evidence="4" id="KW-1185">Reference proteome</keyword>